<accession>A0A0S1M173</accession>
<dbReference type="Gene3D" id="2.20.20.10">
    <property type="entry name" value="Anthopleurin-A"/>
    <property type="match status" value="1"/>
</dbReference>
<evidence type="ECO:0000313" key="7">
    <source>
        <dbReference type="EMBL" id="ALL34516.1"/>
    </source>
</evidence>
<feature type="non-terminal residue" evidence="7">
    <location>
        <position position="77"/>
    </location>
</feature>
<evidence type="ECO:0000256" key="5">
    <source>
        <dbReference type="ARBA" id="ARBA00023331"/>
    </source>
</evidence>
<gene>
    <name evidence="7" type="primary">NaTx</name>
</gene>
<keyword evidence="4" id="KW-1015">Disulfide bond</keyword>
<evidence type="ECO:0000256" key="6">
    <source>
        <dbReference type="SAM" id="SignalP"/>
    </source>
</evidence>
<feature type="signal peptide" evidence="6">
    <location>
        <begin position="1"/>
        <end position="20"/>
    </location>
</feature>
<feature type="chain" id="PRO_5016236209" evidence="6">
    <location>
        <begin position="21"/>
        <end position="77"/>
    </location>
</feature>
<organism evidence="7">
    <name type="scientific">Anemonia sulcata</name>
    <name type="common">Mediterranean snakelocks sea anemone</name>
    <dbReference type="NCBI Taxonomy" id="6108"/>
    <lineage>
        <taxon>Eukaryota</taxon>
        <taxon>Metazoa</taxon>
        <taxon>Cnidaria</taxon>
        <taxon>Anthozoa</taxon>
        <taxon>Hexacorallia</taxon>
        <taxon>Actiniaria</taxon>
        <taxon>Actiniidae</taxon>
        <taxon>Anemonia</taxon>
    </lineage>
</organism>
<keyword evidence="3" id="KW-0964">Secreted</keyword>
<evidence type="ECO:0000256" key="3">
    <source>
        <dbReference type="ARBA" id="ARBA00022525"/>
    </source>
</evidence>
<comment type="subcellular location">
    <subcellularLocation>
        <location evidence="1">Nematocyst</location>
    </subcellularLocation>
    <subcellularLocation>
        <location evidence="2">Secreted</location>
    </subcellularLocation>
</comment>
<dbReference type="InterPro" id="IPR023355">
    <property type="entry name" value="Myo_ane_neurotoxin_sf"/>
</dbReference>
<evidence type="ECO:0000256" key="4">
    <source>
        <dbReference type="ARBA" id="ARBA00023157"/>
    </source>
</evidence>
<dbReference type="AlphaFoldDB" id="A0A0S1M173"/>
<protein>
    <submittedName>
        <fullName evidence="7">Sodium channel toxin protein</fullName>
    </submittedName>
</protein>
<dbReference type="SUPFAM" id="SSF57392">
    <property type="entry name" value="Defensin-like"/>
    <property type="match status" value="1"/>
</dbReference>
<dbReference type="EMBL" id="KT948926">
    <property type="protein sequence ID" value="ALL34516.1"/>
    <property type="molecule type" value="mRNA"/>
</dbReference>
<proteinExistence type="evidence at transcript level"/>
<keyword evidence="5" id="KW-0166">Nematocyst</keyword>
<keyword evidence="6" id="KW-0732">Signal</keyword>
<keyword evidence="7" id="KW-0407">Ion channel</keyword>
<dbReference type="GO" id="GO:0042151">
    <property type="term" value="C:nematocyst"/>
    <property type="evidence" value="ECO:0007669"/>
    <property type="project" value="UniProtKB-SubCell"/>
</dbReference>
<evidence type="ECO:0000256" key="2">
    <source>
        <dbReference type="ARBA" id="ARBA00004613"/>
    </source>
</evidence>
<evidence type="ECO:0000256" key="1">
    <source>
        <dbReference type="ARBA" id="ARBA00004532"/>
    </source>
</evidence>
<name>A0A0S1M173_ANESU</name>
<reference evidence="7" key="1">
    <citation type="journal article" date="2015" name="Toxicon">
        <title>Multi-copy venom genes hidden in de novo transcriptome assemblies, a cautionary tale with the snakelocks sea anemone Anemonia sulcata (Pennant, 1977).</title>
        <authorList>
            <person name="Macrander J."/>
            <person name="Broe M."/>
            <person name="Daly M."/>
        </authorList>
    </citation>
    <scope>NUCLEOTIDE SEQUENCE</scope>
</reference>
<dbReference type="GO" id="GO:0005576">
    <property type="term" value="C:extracellular region"/>
    <property type="evidence" value="ECO:0007669"/>
    <property type="project" value="UniProtKB-SubCell"/>
</dbReference>
<keyword evidence="7" id="KW-0406">Ion transport</keyword>
<keyword evidence="7" id="KW-0813">Transport</keyword>
<dbReference type="GO" id="GO:0034220">
    <property type="term" value="P:monoatomic ion transmembrane transport"/>
    <property type="evidence" value="ECO:0007669"/>
    <property type="project" value="UniProtKB-KW"/>
</dbReference>
<sequence>MNRLLVFVMLGAAFMLVVSAVDQDAYEDVNMLKRGGTPCPCDGDGESMSGIIWFWSCPAGWRKCGAEWPAPCCKAIG</sequence>